<evidence type="ECO:0000313" key="2">
    <source>
        <dbReference type="Proteomes" id="UP000075809"/>
    </source>
</evidence>
<dbReference type="AlphaFoldDB" id="A0A151WWS2"/>
<accession>A0A151WWS2</accession>
<sequence>MEREGDPPLAVAPYKVRPDETINSIRQKRAPGTPVHTKGTLCRRIIRHRGTACALISLSQVASENAE</sequence>
<organism evidence="1 2">
    <name type="scientific">Mycetomoellerius zeteki</name>
    <dbReference type="NCBI Taxonomy" id="64791"/>
    <lineage>
        <taxon>Eukaryota</taxon>
        <taxon>Metazoa</taxon>
        <taxon>Ecdysozoa</taxon>
        <taxon>Arthropoda</taxon>
        <taxon>Hexapoda</taxon>
        <taxon>Insecta</taxon>
        <taxon>Pterygota</taxon>
        <taxon>Neoptera</taxon>
        <taxon>Endopterygota</taxon>
        <taxon>Hymenoptera</taxon>
        <taxon>Apocrita</taxon>
        <taxon>Aculeata</taxon>
        <taxon>Formicoidea</taxon>
        <taxon>Formicidae</taxon>
        <taxon>Myrmicinae</taxon>
        <taxon>Mycetomoellerius</taxon>
    </lineage>
</organism>
<evidence type="ECO:0000313" key="1">
    <source>
        <dbReference type="EMBL" id="KYQ52207.1"/>
    </source>
</evidence>
<keyword evidence="2" id="KW-1185">Reference proteome</keyword>
<name>A0A151WWS2_9HYME</name>
<dbReference type="Proteomes" id="UP000075809">
    <property type="component" value="Unassembled WGS sequence"/>
</dbReference>
<reference evidence="1 2" key="1">
    <citation type="submission" date="2015-09" db="EMBL/GenBank/DDBJ databases">
        <title>Trachymyrmex zeteki WGS genome.</title>
        <authorList>
            <person name="Nygaard S."/>
            <person name="Hu H."/>
            <person name="Boomsma J."/>
            <person name="Zhang G."/>
        </authorList>
    </citation>
    <scope>NUCLEOTIDE SEQUENCE [LARGE SCALE GENOMIC DNA]</scope>
    <source>
        <strain evidence="1">Tzet28-1</strain>
        <tissue evidence="1">Whole body</tissue>
    </source>
</reference>
<gene>
    <name evidence="1" type="ORF">ALC60_08822</name>
</gene>
<dbReference type="EMBL" id="KQ982691">
    <property type="protein sequence ID" value="KYQ52207.1"/>
    <property type="molecule type" value="Genomic_DNA"/>
</dbReference>
<protein>
    <submittedName>
        <fullName evidence="1">Uncharacterized protein</fullName>
    </submittedName>
</protein>
<proteinExistence type="predicted"/>